<keyword evidence="5 8" id="KW-1133">Transmembrane helix</keyword>
<evidence type="ECO:0000256" key="2">
    <source>
        <dbReference type="ARBA" id="ARBA00008880"/>
    </source>
</evidence>
<name>A0A183IRW7_9BILA</name>
<organism evidence="13">
    <name type="scientific">Soboliphyme baturini</name>
    <dbReference type="NCBI Taxonomy" id="241478"/>
    <lineage>
        <taxon>Eukaryota</taxon>
        <taxon>Metazoa</taxon>
        <taxon>Ecdysozoa</taxon>
        <taxon>Nematoda</taxon>
        <taxon>Enoplea</taxon>
        <taxon>Dorylaimia</taxon>
        <taxon>Dioctophymatida</taxon>
        <taxon>Dioctophymatoidea</taxon>
        <taxon>Soboliphymatidae</taxon>
        <taxon>Soboliphyme</taxon>
    </lineage>
</organism>
<dbReference type="WBParaSite" id="SBAD_0000661101-mRNA-1">
    <property type="protein sequence ID" value="SBAD_0000661101-mRNA-1"/>
    <property type="gene ID" value="SBAD_0000661101"/>
</dbReference>
<feature type="chain" id="PRO_5043140173" evidence="9">
    <location>
        <begin position="21"/>
        <end position="234"/>
    </location>
</feature>
<evidence type="ECO:0000256" key="9">
    <source>
        <dbReference type="SAM" id="SignalP"/>
    </source>
</evidence>
<evidence type="ECO:0000256" key="5">
    <source>
        <dbReference type="ARBA" id="ARBA00022989"/>
    </source>
</evidence>
<dbReference type="InterPro" id="IPR039163">
    <property type="entry name" value="EMC7"/>
</dbReference>
<reference evidence="11 12" key="2">
    <citation type="submission" date="2018-11" db="EMBL/GenBank/DDBJ databases">
        <authorList>
            <consortium name="Pathogen Informatics"/>
        </authorList>
    </citation>
    <scope>NUCLEOTIDE SEQUENCE [LARGE SCALE GENOMIC DNA]</scope>
</reference>
<dbReference type="InterPro" id="IPR019008">
    <property type="entry name" value="Beta_sandwich_EMC7"/>
</dbReference>
<sequence>MMHCLLFIAFLSAFYGIGTEQDVGRSDAFETDANHDKLFRIEGRVIFPPEPSFSESSRRLNCRVLVNYGQLVAFVRQNGSFTVRNVPSGSYVVEVASTEYMFDQFRVDITSKGKIRARRVDYLQPSLVSIVPYPLKFVPLHPMKYFRSREQWRITDFLFSPMVLMMIMSLVIILLLPKLANVSDPDIQREMQQSLQMPKYDLPELSEVMANWFGGGGAGTSKKTAKKKPGKLKK</sequence>
<feature type="domain" description="ER membrane protein complex subunit 7 beta-sandwich" evidence="10">
    <location>
        <begin position="59"/>
        <end position="165"/>
    </location>
</feature>
<dbReference type="SUPFAM" id="SSF49452">
    <property type="entry name" value="Starch-binding domain-like"/>
    <property type="match status" value="1"/>
</dbReference>
<evidence type="ECO:0000256" key="8">
    <source>
        <dbReference type="SAM" id="Phobius"/>
    </source>
</evidence>
<evidence type="ECO:0000256" key="6">
    <source>
        <dbReference type="ARBA" id="ARBA00023136"/>
    </source>
</evidence>
<dbReference type="OrthoDB" id="336240at2759"/>
<feature type="region of interest" description="Disordered" evidence="7">
    <location>
        <begin position="215"/>
        <end position="234"/>
    </location>
</feature>
<evidence type="ECO:0000256" key="4">
    <source>
        <dbReference type="ARBA" id="ARBA00022729"/>
    </source>
</evidence>
<keyword evidence="4 9" id="KW-0732">Signal</keyword>
<accession>A0A183IRW7</accession>
<evidence type="ECO:0000256" key="3">
    <source>
        <dbReference type="ARBA" id="ARBA00022692"/>
    </source>
</evidence>
<reference evidence="13" key="1">
    <citation type="submission" date="2016-06" db="UniProtKB">
        <authorList>
            <consortium name="WormBaseParasite"/>
        </authorList>
    </citation>
    <scope>IDENTIFICATION</scope>
</reference>
<feature type="compositionally biased region" description="Basic residues" evidence="7">
    <location>
        <begin position="223"/>
        <end position="234"/>
    </location>
</feature>
<comment type="similarity">
    <text evidence="2">Belongs to the EMC7 family.</text>
</comment>
<evidence type="ECO:0000256" key="1">
    <source>
        <dbReference type="ARBA" id="ARBA00004167"/>
    </source>
</evidence>
<evidence type="ECO:0000313" key="13">
    <source>
        <dbReference type="WBParaSite" id="SBAD_0000661101-mRNA-1"/>
    </source>
</evidence>
<protein>
    <submittedName>
        <fullName evidence="13">DUF2012 domain-containing protein</fullName>
    </submittedName>
</protein>
<dbReference type="Pfam" id="PF09430">
    <property type="entry name" value="EMC7_beta-sandw"/>
    <property type="match status" value="1"/>
</dbReference>
<evidence type="ECO:0000256" key="7">
    <source>
        <dbReference type="SAM" id="MobiDB-lite"/>
    </source>
</evidence>
<dbReference type="AlphaFoldDB" id="A0A183IRW7"/>
<evidence type="ECO:0000259" key="10">
    <source>
        <dbReference type="Pfam" id="PF09430"/>
    </source>
</evidence>
<keyword evidence="3 8" id="KW-0812">Transmembrane</keyword>
<dbReference type="PANTHER" id="PTHR13605">
    <property type="entry name" value="ER MEMBRANE PROTEIN COMPLEX SUBUNIT 7"/>
    <property type="match status" value="1"/>
</dbReference>
<dbReference type="PANTHER" id="PTHR13605:SF4">
    <property type="entry name" value="ER MEMBRANE PROTEIN COMPLEX SUBUNIT 7"/>
    <property type="match status" value="1"/>
</dbReference>
<keyword evidence="12" id="KW-1185">Reference proteome</keyword>
<feature type="transmembrane region" description="Helical" evidence="8">
    <location>
        <begin position="157"/>
        <end position="176"/>
    </location>
</feature>
<dbReference type="EMBL" id="UZAM01009689">
    <property type="protein sequence ID" value="VDP09852.1"/>
    <property type="molecule type" value="Genomic_DNA"/>
</dbReference>
<feature type="signal peptide" evidence="9">
    <location>
        <begin position="1"/>
        <end position="20"/>
    </location>
</feature>
<evidence type="ECO:0000313" key="11">
    <source>
        <dbReference type="EMBL" id="VDP09852.1"/>
    </source>
</evidence>
<dbReference type="GO" id="GO:0072546">
    <property type="term" value="C:EMC complex"/>
    <property type="evidence" value="ECO:0007669"/>
    <property type="project" value="TreeGrafter"/>
</dbReference>
<dbReference type="GO" id="GO:0030246">
    <property type="term" value="F:carbohydrate binding"/>
    <property type="evidence" value="ECO:0007669"/>
    <property type="project" value="InterPro"/>
</dbReference>
<dbReference type="InterPro" id="IPR013784">
    <property type="entry name" value="Carb-bd-like_fold"/>
</dbReference>
<keyword evidence="6 8" id="KW-0472">Membrane</keyword>
<comment type="subcellular location">
    <subcellularLocation>
        <location evidence="1">Membrane</location>
        <topology evidence="1">Single-pass membrane protein</topology>
    </subcellularLocation>
</comment>
<evidence type="ECO:0000313" key="12">
    <source>
        <dbReference type="Proteomes" id="UP000270296"/>
    </source>
</evidence>
<dbReference type="Proteomes" id="UP000270296">
    <property type="component" value="Unassembled WGS sequence"/>
</dbReference>
<proteinExistence type="inferred from homology"/>
<gene>
    <name evidence="11" type="ORF">SBAD_LOCUS6364</name>
</gene>